<feature type="region of interest" description="Disordered" evidence="1">
    <location>
        <begin position="244"/>
        <end position="305"/>
    </location>
</feature>
<dbReference type="GeneID" id="33560385"/>
<name>A0A1Y1U9E5_9TREE</name>
<protein>
    <submittedName>
        <fullName evidence="2">Uncharacterized protein</fullName>
    </submittedName>
</protein>
<feature type="region of interest" description="Disordered" evidence="1">
    <location>
        <begin position="206"/>
        <end position="229"/>
    </location>
</feature>
<keyword evidence="3" id="KW-1185">Reference proteome</keyword>
<dbReference type="RefSeq" id="XP_021868874.1">
    <property type="nucleotide sequence ID" value="XM_022018576.1"/>
</dbReference>
<sequence>MTIKADSSQPLDLDVSDEACLTHQSLPPGRRTILPQPETPRYLPTWATRRQNASLLIPAKARNPSLLAFADTAVQRKTRQRSGAKILEMRPSIFGGGTKTVQPMRIAAKDAGTLPDLDAIRARETKRQQREQQKQGSRITIRTASLSKHYFRSGQKSKPSAKIRLKCKSVDDGGKALKKNDAVRSPAWDEDEMEVASIIVDLSRPKPSKPKWNLLDTRPSFLYNRPPPKPMSIIEVPSHFFSRPRARSNSSVSNPPSQAFNCKAKKPSRLSSGSSTSSTTPSRRRPQHKLDPIKTSRSTQDKVDVDARLTTASTVLQTPQLSFEPLAVVQIAGQGNLMVDYPLVTDQDAVNPTSEAVFFTSPKDMDDEMGEPRPLHHTACLICRPFD</sequence>
<dbReference type="InParanoid" id="A0A1Y1U9E5"/>
<dbReference type="EMBL" id="NBSH01000013">
    <property type="protein sequence ID" value="ORX34632.1"/>
    <property type="molecule type" value="Genomic_DNA"/>
</dbReference>
<comment type="caution">
    <text evidence="2">The sequence shown here is derived from an EMBL/GenBank/DDBJ whole genome shotgun (WGS) entry which is preliminary data.</text>
</comment>
<organism evidence="2 3">
    <name type="scientific">Kockovaella imperatae</name>
    <dbReference type="NCBI Taxonomy" id="4999"/>
    <lineage>
        <taxon>Eukaryota</taxon>
        <taxon>Fungi</taxon>
        <taxon>Dikarya</taxon>
        <taxon>Basidiomycota</taxon>
        <taxon>Agaricomycotina</taxon>
        <taxon>Tremellomycetes</taxon>
        <taxon>Tremellales</taxon>
        <taxon>Cuniculitremaceae</taxon>
        <taxon>Kockovaella</taxon>
    </lineage>
</organism>
<reference evidence="2 3" key="1">
    <citation type="submission" date="2017-03" db="EMBL/GenBank/DDBJ databases">
        <title>Widespread Adenine N6-methylation of Active Genes in Fungi.</title>
        <authorList>
            <consortium name="DOE Joint Genome Institute"/>
            <person name="Mondo S.J."/>
            <person name="Dannebaum R.O."/>
            <person name="Kuo R.C."/>
            <person name="Louie K.B."/>
            <person name="Bewick A.J."/>
            <person name="Labutti K."/>
            <person name="Haridas S."/>
            <person name="Kuo A."/>
            <person name="Salamov A."/>
            <person name="Ahrendt S.R."/>
            <person name="Lau R."/>
            <person name="Bowen B.P."/>
            <person name="Lipzen A."/>
            <person name="Sullivan W."/>
            <person name="Andreopoulos W.B."/>
            <person name="Clum A."/>
            <person name="Lindquist E."/>
            <person name="Daum C."/>
            <person name="Northen T.R."/>
            <person name="Ramamoorthy G."/>
            <person name="Schmitz R.J."/>
            <person name="Gryganskyi A."/>
            <person name="Culley D."/>
            <person name="Magnuson J."/>
            <person name="James T.Y."/>
            <person name="O'Malley M.A."/>
            <person name="Stajich J.E."/>
            <person name="Spatafora J.W."/>
            <person name="Visel A."/>
            <person name="Grigoriev I.V."/>
        </authorList>
    </citation>
    <scope>NUCLEOTIDE SEQUENCE [LARGE SCALE GENOMIC DNA]</scope>
    <source>
        <strain evidence="2 3">NRRL Y-17943</strain>
    </source>
</reference>
<accession>A0A1Y1U9E5</accession>
<proteinExistence type="predicted"/>
<feature type="compositionally biased region" description="Basic and acidic residues" evidence="1">
    <location>
        <begin position="288"/>
        <end position="305"/>
    </location>
</feature>
<feature type="compositionally biased region" description="Polar residues" evidence="1">
    <location>
        <begin position="247"/>
        <end position="260"/>
    </location>
</feature>
<evidence type="ECO:0000256" key="1">
    <source>
        <dbReference type="SAM" id="MobiDB-lite"/>
    </source>
</evidence>
<gene>
    <name evidence="2" type="ORF">BD324DRAFT_652901</name>
</gene>
<feature type="compositionally biased region" description="Low complexity" evidence="1">
    <location>
        <begin position="269"/>
        <end position="281"/>
    </location>
</feature>
<dbReference type="AlphaFoldDB" id="A0A1Y1U9E5"/>
<evidence type="ECO:0000313" key="3">
    <source>
        <dbReference type="Proteomes" id="UP000193218"/>
    </source>
</evidence>
<dbReference type="Proteomes" id="UP000193218">
    <property type="component" value="Unassembled WGS sequence"/>
</dbReference>
<evidence type="ECO:0000313" key="2">
    <source>
        <dbReference type="EMBL" id="ORX34632.1"/>
    </source>
</evidence>